<evidence type="ECO:0000256" key="14">
    <source>
        <dbReference type="ARBA" id="ARBA00031578"/>
    </source>
</evidence>
<keyword evidence="12" id="KW-0411">Iron-sulfur</keyword>
<dbReference type="Gene3D" id="6.10.250.1450">
    <property type="match status" value="1"/>
</dbReference>
<dbReference type="FunFam" id="3.40.50.11540:FF:000001">
    <property type="entry name" value="NADH dehydrogenase [ubiquinone] flavoprotein 1, mitochondrial"/>
    <property type="match status" value="1"/>
</dbReference>
<keyword evidence="7" id="KW-0288">FMN</keyword>
<dbReference type="PANTHER" id="PTHR43578:SF3">
    <property type="entry name" value="NADH-QUINONE OXIDOREDUCTASE SUBUNIT F"/>
    <property type="match status" value="1"/>
</dbReference>
<dbReference type="InterPro" id="IPR037225">
    <property type="entry name" value="Nuo51_FMN-bd_sf"/>
</dbReference>
<evidence type="ECO:0000256" key="12">
    <source>
        <dbReference type="ARBA" id="ARBA00023014"/>
    </source>
</evidence>
<evidence type="ECO:0000256" key="5">
    <source>
        <dbReference type="ARBA" id="ARBA00022485"/>
    </source>
</evidence>
<protein>
    <recommendedName>
        <fullName evidence="4">NADH-quinone oxidoreductase subunit F</fullName>
    </recommendedName>
    <alternativeName>
        <fullName evidence="14">NADH dehydrogenase I subunit F</fullName>
    </alternativeName>
    <alternativeName>
        <fullName evidence="15">NDH-1 subunit F</fullName>
    </alternativeName>
</protein>
<evidence type="ECO:0000256" key="2">
    <source>
        <dbReference type="ARBA" id="ARBA00001966"/>
    </source>
</evidence>
<feature type="domain" description="NADH-ubiquinone oxidoreductase 51kDa subunit iron-sulphur binding" evidence="17">
    <location>
        <begin position="322"/>
        <end position="367"/>
    </location>
</feature>
<evidence type="ECO:0000313" key="18">
    <source>
        <dbReference type="EMBL" id="NMP23675.1"/>
    </source>
</evidence>
<dbReference type="EMBL" id="JABBVZ010000061">
    <property type="protein sequence ID" value="NMP23675.1"/>
    <property type="molecule type" value="Genomic_DNA"/>
</dbReference>
<dbReference type="Proteomes" id="UP000533476">
    <property type="component" value="Unassembled WGS sequence"/>
</dbReference>
<keyword evidence="6" id="KW-0285">Flavoprotein</keyword>
<comment type="cofactor">
    <cofactor evidence="1">
        <name>FMN</name>
        <dbReference type="ChEBI" id="CHEBI:58210"/>
    </cofactor>
</comment>
<dbReference type="RefSeq" id="WP_169101161.1">
    <property type="nucleotide sequence ID" value="NZ_JABBVZ010000061.1"/>
</dbReference>
<evidence type="ECO:0000256" key="11">
    <source>
        <dbReference type="ARBA" id="ARBA00023004"/>
    </source>
</evidence>
<organism evidence="18 19">
    <name type="scientific">Sulfobacillus harzensis</name>
    <dbReference type="NCBI Taxonomy" id="2729629"/>
    <lineage>
        <taxon>Bacteria</taxon>
        <taxon>Bacillati</taxon>
        <taxon>Bacillota</taxon>
        <taxon>Clostridia</taxon>
        <taxon>Eubacteriales</taxon>
        <taxon>Clostridiales Family XVII. Incertae Sedis</taxon>
        <taxon>Sulfobacillus</taxon>
    </lineage>
</organism>
<dbReference type="GO" id="GO:0008137">
    <property type="term" value="F:NADH dehydrogenase (ubiquinone) activity"/>
    <property type="evidence" value="ECO:0007669"/>
    <property type="project" value="InterPro"/>
</dbReference>
<dbReference type="PROSITE" id="PS00645">
    <property type="entry name" value="COMPLEX1_51K_2"/>
    <property type="match status" value="1"/>
</dbReference>
<dbReference type="Pfam" id="PF10531">
    <property type="entry name" value="SLBB"/>
    <property type="match status" value="1"/>
</dbReference>
<evidence type="ECO:0000256" key="9">
    <source>
        <dbReference type="ARBA" id="ARBA00022723"/>
    </source>
</evidence>
<dbReference type="Gene3D" id="3.10.20.600">
    <property type="match status" value="1"/>
</dbReference>
<dbReference type="InterPro" id="IPR019575">
    <property type="entry name" value="Nuop51_4Fe4S-bd"/>
</dbReference>
<keyword evidence="8" id="KW-0874">Quinone</keyword>
<proteinExistence type="inferred from homology"/>
<dbReference type="GO" id="GO:0051539">
    <property type="term" value="F:4 iron, 4 sulfur cluster binding"/>
    <property type="evidence" value="ECO:0007669"/>
    <property type="project" value="UniProtKB-KW"/>
</dbReference>
<dbReference type="FunFam" id="3.10.20.600:FF:000003">
    <property type="entry name" value="NADH-quinone oxidoreductase subunit F"/>
    <property type="match status" value="1"/>
</dbReference>
<evidence type="ECO:0000256" key="6">
    <source>
        <dbReference type="ARBA" id="ARBA00022630"/>
    </source>
</evidence>
<keyword evidence="13" id="KW-0520">NAD</keyword>
<evidence type="ECO:0000256" key="1">
    <source>
        <dbReference type="ARBA" id="ARBA00001917"/>
    </source>
</evidence>
<dbReference type="FunFam" id="1.20.1440.230:FF:000001">
    <property type="entry name" value="Mitochondrial NADH dehydrogenase flavoprotein 1"/>
    <property type="match status" value="1"/>
</dbReference>
<dbReference type="Gene3D" id="1.20.1440.230">
    <property type="entry name" value="NADH-ubiquinone oxidoreductase 51kDa subunit, iron-sulphur binding domain"/>
    <property type="match status" value="1"/>
</dbReference>
<evidence type="ECO:0000259" key="17">
    <source>
        <dbReference type="SMART" id="SM00928"/>
    </source>
</evidence>
<evidence type="ECO:0000256" key="13">
    <source>
        <dbReference type="ARBA" id="ARBA00023027"/>
    </source>
</evidence>
<keyword evidence="9" id="KW-0479">Metal-binding</keyword>
<name>A0A7Y0Q3S0_9FIRM</name>
<dbReference type="SUPFAM" id="SSF142019">
    <property type="entry name" value="Nqo1 FMN-binding domain-like"/>
    <property type="match status" value="1"/>
</dbReference>
<keyword evidence="11" id="KW-0408">Iron</keyword>
<evidence type="ECO:0000256" key="4">
    <source>
        <dbReference type="ARBA" id="ARBA00019901"/>
    </source>
</evidence>
<gene>
    <name evidence="18" type="primary">nuoF</name>
    <name evidence="18" type="ORF">HIJ39_15130</name>
</gene>
<comment type="caution">
    <text evidence="18">The sequence shown here is derived from an EMBL/GenBank/DDBJ whole genome shotgun (WGS) entry which is preliminary data.</text>
</comment>
<keyword evidence="5" id="KW-0004">4Fe-4S</keyword>
<dbReference type="SUPFAM" id="SSF140490">
    <property type="entry name" value="Nqo1C-terminal domain-like"/>
    <property type="match status" value="1"/>
</dbReference>
<comment type="catalytic activity">
    <reaction evidence="16">
        <text>a quinone + NADH + 5 H(+)(in) = a quinol + NAD(+) + 4 H(+)(out)</text>
        <dbReference type="Rhea" id="RHEA:57888"/>
        <dbReference type="ChEBI" id="CHEBI:15378"/>
        <dbReference type="ChEBI" id="CHEBI:24646"/>
        <dbReference type="ChEBI" id="CHEBI:57540"/>
        <dbReference type="ChEBI" id="CHEBI:57945"/>
        <dbReference type="ChEBI" id="CHEBI:132124"/>
    </reaction>
</comment>
<evidence type="ECO:0000256" key="16">
    <source>
        <dbReference type="ARBA" id="ARBA00047712"/>
    </source>
</evidence>
<dbReference type="AlphaFoldDB" id="A0A7Y0Q3S0"/>
<dbReference type="PANTHER" id="PTHR43578">
    <property type="entry name" value="NADH-QUINONE OXIDOREDUCTASE SUBUNIT F"/>
    <property type="match status" value="1"/>
</dbReference>
<dbReference type="GO" id="GO:0046872">
    <property type="term" value="F:metal ion binding"/>
    <property type="evidence" value="ECO:0007669"/>
    <property type="project" value="UniProtKB-KW"/>
</dbReference>
<sequence>MHYLLRHRDIPNLDQLSVYRDHGGYDGLRQAVSQDAERVLDEVSRSGLRGRGGAGFPTGRKWSFLDRSAPTRYLVGADEAEPGTFKDRELIEHNPHQVIEGALIAAYALKAEDAFIFVRGELLNGYESLLRARDEAKQAGYIGPTIFGSSFSVNLRVFRSAGAYICGEETALLESLEGKRGHPRVKPPFPALVGLYGAPTVVNNAETVANLPQIMIHGADWYRQYGTPDSPGLKIFSVSGRIARPGNYELPLATPLDTLLQEFAGGPLPGHAFKAVIPGGSSVPLLVPDNFSVPLDYESLAKAGSMLGSGGVMVLDDTVCMVRAAARLLKFYRTESCGKCTPCREGTYWMTAILERIESGAGTYDDLDRLPDIADNVSGKCLCPLGDASLPFMLSAMKYFRSEFIQHIEEHGCPMAPVLPTSA</sequence>
<dbReference type="SUPFAM" id="SSF142984">
    <property type="entry name" value="Nqo1 middle domain-like"/>
    <property type="match status" value="1"/>
</dbReference>
<evidence type="ECO:0000256" key="15">
    <source>
        <dbReference type="ARBA" id="ARBA00032787"/>
    </source>
</evidence>
<accession>A0A7Y0Q3S0</accession>
<dbReference type="Gene3D" id="3.40.50.11540">
    <property type="entry name" value="NADH-ubiquinone oxidoreductase 51kDa subunit"/>
    <property type="match status" value="1"/>
</dbReference>
<dbReference type="Pfam" id="PF10589">
    <property type="entry name" value="NADH_4Fe-4S"/>
    <property type="match status" value="1"/>
</dbReference>
<dbReference type="InterPro" id="IPR019554">
    <property type="entry name" value="Soluble_ligand-bd"/>
</dbReference>
<dbReference type="SMART" id="SM00928">
    <property type="entry name" value="NADH_4Fe-4S"/>
    <property type="match status" value="1"/>
</dbReference>
<evidence type="ECO:0000313" key="19">
    <source>
        <dbReference type="Proteomes" id="UP000533476"/>
    </source>
</evidence>
<keyword evidence="19" id="KW-1185">Reference proteome</keyword>
<comment type="cofactor">
    <cofactor evidence="2">
        <name>[4Fe-4S] cluster</name>
        <dbReference type="ChEBI" id="CHEBI:49883"/>
    </cofactor>
</comment>
<dbReference type="InterPro" id="IPR001949">
    <property type="entry name" value="NADH-UbQ_OxRdtase_51kDa_CS"/>
</dbReference>
<dbReference type="InterPro" id="IPR011538">
    <property type="entry name" value="Nuo51_FMN-bd"/>
</dbReference>
<dbReference type="GO" id="GO:0010181">
    <property type="term" value="F:FMN binding"/>
    <property type="evidence" value="ECO:0007669"/>
    <property type="project" value="InterPro"/>
</dbReference>
<comment type="similarity">
    <text evidence="3">Belongs to the complex I 51 kDa subunit family.</text>
</comment>
<dbReference type="InterPro" id="IPR037207">
    <property type="entry name" value="Nuop51_4Fe4S-bd_sf"/>
</dbReference>
<keyword evidence="10" id="KW-1278">Translocase</keyword>
<evidence type="ECO:0000256" key="10">
    <source>
        <dbReference type="ARBA" id="ARBA00022967"/>
    </source>
</evidence>
<reference evidence="18 19" key="1">
    <citation type="submission" date="2020-04" db="EMBL/GenBank/DDBJ databases">
        <authorList>
            <person name="Zhang R."/>
            <person name="Schippers A."/>
        </authorList>
    </citation>
    <scope>NUCLEOTIDE SEQUENCE [LARGE SCALE GENOMIC DNA]</scope>
    <source>
        <strain evidence="18 19">DSM 109850</strain>
    </source>
</reference>
<evidence type="ECO:0000256" key="8">
    <source>
        <dbReference type="ARBA" id="ARBA00022719"/>
    </source>
</evidence>
<dbReference type="Pfam" id="PF01512">
    <property type="entry name" value="Complex1_51K"/>
    <property type="match status" value="1"/>
</dbReference>
<dbReference type="GO" id="GO:0048038">
    <property type="term" value="F:quinone binding"/>
    <property type="evidence" value="ECO:0007669"/>
    <property type="project" value="UniProtKB-KW"/>
</dbReference>
<evidence type="ECO:0000256" key="3">
    <source>
        <dbReference type="ARBA" id="ARBA00007523"/>
    </source>
</evidence>
<evidence type="ECO:0000256" key="7">
    <source>
        <dbReference type="ARBA" id="ARBA00022643"/>
    </source>
</evidence>
<dbReference type="NCBIfam" id="NF010120">
    <property type="entry name" value="PRK13596.1"/>
    <property type="match status" value="1"/>
</dbReference>